<reference evidence="2 3" key="1">
    <citation type="submission" date="2015-12" db="EMBL/GenBank/DDBJ databases">
        <title>Draft genome sequence of Moniliophthora roreri, the causal agent of frosty pod rot of cacao.</title>
        <authorList>
            <person name="Aime M.C."/>
            <person name="Diaz-Valderrama J.R."/>
            <person name="Kijpornyongpan T."/>
            <person name="Phillips-Mora W."/>
        </authorList>
    </citation>
    <scope>NUCLEOTIDE SEQUENCE [LARGE SCALE GENOMIC DNA]</scope>
    <source>
        <strain evidence="2 3">MCA 2952</strain>
    </source>
</reference>
<accession>A0A0W0FA87</accession>
<evidence type="ECO:0000256" key="1">
    <source>
        <dbReference type="SAM" id="MobiDB-lite"/>
    </source>
</evidence>
<evidence type="ECO:0000313" key="2">
    <source>
        <dbReference type="EMBL" id="KTB33192.1"/>
    </source>
</evidence>
<organism evidence="2 3">
    <name type="scientific">Moniliophthora roreri</name>
    <name type="common">Frosty pod rot fungus</name>
    <name type="synonym">Monilia roreri</name>
    <dbReference type="NCBI Taxonomy" id="221103"/>
    <lineage>
        <taxon>Eukaryota</taxon>
        <taxon>Fungi</taxon>
        <taxon>Dikarya</taxon>
        <taxon>Basidiomycota</taxon>
        <taxon>Agaricomycotina</taxon>
        <taxon>Agaricomycetes</taxon>
        <taxon>Agaricomycetidae</taxon>
        <taxon>Agaricales</taxon>
        <taxon>Marasmiineae</taxon>
        <taxon>Marasmiaceae</taxon>
        <taxon>Moniliophthora</taxon>
    </lineage>
</organism>
<comment type="caution">
    <text evidence="2">The sequence shown here is derived from an EMBL/GenBank/DDBJ whole genome shotgun (WGS) entry which is preliminary data.</text>
</comment>
<dbReference type="AlphaFoldDB" id="A0A0W0FA87"/>
<feature type="compositionally biased region" description="Acidic residues" evidence="1">
    <location>
        <begin position="384"/>
        <end position="394"/>
    </location>
</feature>
<name>A0A0W0FA87_MONRR</name>
<feature type="region of interest" description="Disordered" evidence="1">
    <location>
        <begin position="363"/>
        <end position="411"/>
    </location>
</feature>
<evidence type="ECO:0000313" key="3">
    <source>
        <dbReference type="Proteomes" id="UP000054988"/>
    </source>
</evidence>
<dbReference type="EMBL" id="LATX01002188">
    <property type="protein sequence ID" value="KTB33192.1"/>
    <property type="molecule type" value="Genomic_DNA"/>
</dbReference>
<gene>
    <name evidence="2" type="ORF">WG66_14232</name>
</gene>
<sequence>MLPAPLIDSSDDSLSGSKAIASDADVTMNPAPTNPPPNMAPGHLMATQDATTWAAHAIPSVSQLFLTPTAYDNLAGPHIIESMEGTTRHTPSHSWPNPIIPLSCVMKNVSPSIKDIVMEAPQDWLALMFFNAGSQFYAGYANLSSHIRFWLEGYSVTSIEILMPEPCSYKMAVANKHASPFAAFVKFPNQDVMGFLADEQKTIALMAPWQSQAATICFIFASVVIACRDIRELIDIATTSDTRSLKEHAFNVVCTIDVVQADDNEQTIVVFMQPSSQNEANWWEIGICFRSIRLGFNKLGWKFQLACGYKSDNRAIRCTMCHLDCHQKHNCPYDTIPDWHGAPLSNNAKLVIDRLSKGKAAKAWEAMQEDARMAENDPQREDPGDGADSDEWEEDSKPNGDGGNGRKCCRR</sequence>
<dbReference type="Proteomes" id="UP000054988">
    <property type="component" value="Unassembled WGS sequence"/>
</dbReference>
<protein>
    <submittedName>
        <fullName evidence="2">Uncharacterized protein</fullName>
    </submittedName>
</protein>
<proteinExistence type="predicted"/>
<feature type="compositionally biased region" description="Basic and acidic residues" evidence="1">
    <location>
        <begin position="369"/>
        <end position="383"/>
    </location>
</feature>